<gene>
    <name evidence="1" type="ORF">BRADI_5g03667v3</name>
</gene>
<dbReference type="Gramene" id="PNT60721">
    <property type="protein sequence ID" value="PNT60721"/>
    <property type="gene ID" value="BRADI_5g03667v3"/>
</dbReference>
<organism evidence="1">
    <name type="scientific">Brachypodium distachyon</name>
    <name type="common">Purple false brome</name>
    <name type="synonym">Trachynia distachya</name>
    <dbReference type="NCBI Taxonomy" id="15368"/>
    <lineage>
        <taxon>Eukaryota</taxon>
        <taxon>Viridiplantae</taxon>
        <taxon>Streptophyta</taxon>
        <taxon>Embryophyta</taxon>
        <taxon>Tracheophyta</taxon>
        <taxon>Spermatophyta</taxon>
        <taxon>Magnoliopsida</taxon>
        <taxon>Liliopsida</taxon>
        <taxon>Poales</taxon>
        <taxon>Poaceae</taxon>
        <taxon>BOP clade</taxon>
        <taxon>Pooideae</taxon>
        <taxon>Stipodae</taxon>
        <taxon>Brachypodieae</taxon>
        <taxon>Brachypodium</taxon>
    </lineage>
</organism>
<evidence type="ECO:0000313" key="1">
    <source>
        <dbReference type="EMBL" id="PNT60721.1"/>
    </source>
</evidence>
<dbReference type="Proteomes" id="UP000008810">
    <property type="component" value="Chromosome 5"/>
</dbReference>
<dbReference type="InParanoid" id="A0A2K2CFB7"/>
<evidence type="ECO:0000313" key="2">
    <source>
        <dbReference type="EnsemblPlants" id="PNT60721"/>
    </source>
</evidence>
<evidence type="ECO:0000313" key="3">
    <source>
        <dbReference type="Proteomes" id="UP000008810"/>
    </source>
</evidence>
<dbReference type="AlphaFoldDB" id="A0A2K2CFB7"/>
<sequence length="131" mass="14531">MFKAKIWKRRDVTTIQGYMYPEIIRQHGIGACDWIVMTMNPDELTIDARLFGPDKVTAMQSIFCRRYNGLTDREKCLVEILMWSPGTCFSLDAMEFICGAYPCGGPTSHVSMGPQVGAGGYGTVGYSITSV</sequence>
<proteinExistence type="predicted"/>
<name>A0A2K2CFB7_BRADI</name>
<reference evidence="1 2" key="1">
    <citation type="journal article" date="2010" name="Nature">
        <title>Genome sequencing and analysis of the model grass Brachypodium distachyon.</title>
        <authorList>
            <consortium name="International Brachypodium Initiative"/>
        </authorList>
    </citation>
    <scope>NUCLEOTIDE SEQUENCE [LARGE SCALE GENOMIC DNA]</scope>
    <source>
        <strain evidence="1 2">Bd21</strain>
    </source>
</reference>
<accession>A0A2K2CFB7</accession>
<protein>
    <submittedName>
        <fullName evidence="1 2">Uncharacterized protein</fullName>
    </submittedName>
</protein>
<reference evidence="1" key="2">
    <citation type="submission" date="2017-06" db="EMBL/GenBank/DDBJ databases">
        <title>WGS assembly of Brachypodium distachyon.</title>
        <authorList>
            <consortium name="The International Brachypodium Initiative"/>
            <person name="Lucas S."/>
            <person name="Harmon-Smith M."/>
            <person name="Lail K."/>
            <person name="Tice H."/>
            <person name="Grimwood J."/>
            <person name="Bruce D."/>
            <person name="Barry K."/>
            <person name="Shu S."/>
            <person name="Lindquist E."/>
            <person name="Wang M."/>
            <person name="Pitluck S."/>
            <person name="Vogel J.P."/>
            <person name="Garvin D.F."/>
            <person name="Mockler T.C."/>
            <person name="Schmutz J."/>
            <person name="Rokhsar D."/>
            <person name="Bevan M.W."/>
        </authorList>
    </citation>
    <scope>NUCLEOTIDE SEQUENCE</scope>
    <source>
        <strain evidence="1">Bd21</strain>
    </source>
</reference>
<keyword evidence="3" id="KW-1185">Reference proteome</keyword>
<dbReference type="EMBL" id="CM000884">
    <property type="protein sequence ID" value="PNT60721.1"/>
    <property type="molecule type" value="Genomic_DNA"/>
</dbReference>
<reference evidence="2" key="3">
    <citation type="submission" date="2018-08" db="UniProtKB">
        <authorList>
            <consortium name="EnsemblPlants"/>
        </authorList>
    </citation>
    <scope>IDENTIFICATION</scope>
    <source>
        <strain evidence="2">cv. Bd21</strain>
    </source>
</reference>
<dbReference type="EnsemblPlants" id="PNT60721">
    <property type="protein sequence ID" value="PNT60721"/>
    <property type="gene ID" value="BRADI_5g03667v3"/>
</dbReference>